<organism evidence="2 3">
    <name type="scientific">Geothermobacter hydrogeniphilus</name>
    <dbReference type="NCBI Taxonomy" id="1969733"/>
    <lineage>
        <taxon>Bacteria</taxon>
        <taxon>Pseudomonadati</taxon>
        <taxon>Thermodesulfobacteriota</taxon>
        <taxon>Desulfuromonadia</taxon>
        <taxon>Desulfuromonadales</taxon>
        <taxon>Geothermobacteraceae</taxon>
        <taxon>Geothermobacter</taxon>
    </lineage>
</organism>
<gene>
    <name evidence="2" type="ORF">B5V00_02335</name>
</gene>
<comment type="caution">
    <text evidence="2">The sequence shown here is derived from an EMBL/GenBank/DDBJ whole genome shotgun (WGS) entry which is preliminary data.</text>
</comment>
<feature type="signal peptide" evidence="1">
    <location>
        <begin position="1"/>
        <end position="22"/>
    </location>
</feature>
<dbReference type="EMBL" id="NAAD01000002">
    <property type="protein sequence ID" value="ORJ62916.1"/>
    <property type="molecule type" value="Genomic_DNA"/>
</dbReference>
<dbReference type="AlphaFoldDB" id="A0A1X0YCS4"/>
<sequence>MSKYFTLFILASLLFSGGQIFAAGPGPKDLGFNNGNNSNPHNLSSLSSSNIHAAAGGEDRICVFCHTPHGGDPQTPLWNRPDLALPDSSYPLYGGVVEIKTIGAAKYTNTDASIQYPNGASRMCLSCHDGVTAIGEVISGEIIDSSMTMSAAGTIDLAKSHPISFVYNSTVMGLINGRKTSTEYQMPPINSQAPRDSLERMQCTTCHDPHVNTRGVGYSLPFWRNYTGVEATDYSTTCDACHVAPPNNTGTQHNL</sequence>
<dbReference type="RefSeq" id="WP_085009135.1">
    <property type="nucleotide sequence ID" value="NZ_NAAD01000002.1"/>
</dbReference>
<keyword evidence="3" id="KW-1185">Reference proteome</keyword>
<protein>
    <submittedName>
        <fullName evidence="2">Uncharacterized protein</fullName>
    </submittedName>
</protein>
<dbReference type="InterPro" id="IPR036280">
    <property type="entry name" value="Multihaem_cyt_sf"/>
</dbReference>
<reference evidence="2 3" key="1">
    <citation type="submission" date="2017-03" db="EMBL/GenBank/DDBJ databases">
        <title>Genome sequence of Geothermobacter sp. EPR-M, Deep-Sea Iron Reducer.</title>
        <authorList>
            <person name="Tully B."/>
            <person name="Savalia P."/>
            <person name="Abuyen K."/>
            <person name="Baughan C."/>
            <person name="Romero E."/>
            <person name="Ronkowski C."/>
            <person name="Torres B."/>
            <person name="Tremblay J."/>
            <person name="Trujillo A."/>
            <person name="Tyler M."/>
            <person name="Perez-Rodriguez I."/>
            <person name="Amend J."/>
        </authorList>
    </citation>
    <scope>NUCLEOTIDE SEQUENCE [LARGE SCALE GENOMIC DNA]</scope>
    <source>
        <strain evidence="2 3">EPR-M</strain>
    </source>
</reference>
<dbReference type="STRING" id="1969733.B5V00_02335"/>
<dbReference type="OrthoDB" id="12425at2"/>
<evidence type="ECO:0000256" key="1">
    <source>
        <dbReference type="SAM" id="SignalP"/>
    </source>
</evidence>
<name>A0A1X0YCS4_9BACT</name>
<dbReference type="SUPFAM" id="SSF48695">
    <property type="entry name" value="Multiheme cytochromes"/>
    <property type="match status" value="1"/>
</dbReference>
<evidence type="ECO:0000313" key="3">
    <source>
        <dbReference type="Proteomes" id="UP000193136"/>
    </source>
</evidence>
<accession>A0A1X0YCS4</accession>
<keyword evidence="1" id="KW-0732">Signal</keyword>
<dbReference type="Proteomes" id="UP000193136">
    <property type="component" value="Unassembled WGS sequence"/>
</dbReference>
<feature type="chain" id="PRO_5012191146" evidence="1">
    <location>
        <begin position="23"/>
        <end position="255"/>
    </location>
</feature>
<evidence type="ECO:0000313" key="2">
    <source>
        <dbReference type="EMBL" id="ORJ62916.1"/>
    </source>
</evidence>
<proteinExistence type="predicted"/>